<comment type="caution">
    <text evidence="1">The sequence shown here is derived from an EMBL/GenBank/DDBJ whole genome shotgun (WGS) entry which is preliminary data.</text>
</comment>
<proteinExistence type="predicted"/>
<keyword evidence="2" id="KW-1185">Reference proteome</keyword>
<name>A0ACC8X8V1_9FIRM</name>
<reference evidence="1" key="1">
    <citation type="submission" date="2016-08" db="EMBL/GenBank/DDBJ databases">
        <authorList>
            <person name="Ngugi D.K."/>
            <person name="Miyake S."/>
            <person name="Stingl U."/>
        </authorList>
    </citation>
    <scope>NUCLEOTIDE SEQUENCE</scope>
    <source>
        <strain evidence="1">SCG-B11WGA-EpuloA1</strain>
    </source>
</reference>
<evidence type="ECO:0000313" key="1">
    <source>
        <dbReference type="EMBL" id="ONI38486.1"/>
    </source>
</evidence>
<sequence length="368" mass="42109">MKLEGEVRIPSGCAISGIFSKSGERIKGDQIIKSIAVMHDRSNGLGGGFAAYGIYPEYKDSYAFHVFYETLQDIKNCEEFLNEHFDVINLSKIPVRKHPKINKEPYIWRYFVNPHETKLQSSELGEDEYVAQCVIKVNATIKGAYIFSSGKNMGVFKGLGYPEDLGEFYKLDEYAGYCWTAHGRYPTNTPGWWGGSHPFNLLNYSVVHNGEISSYDANKRYIEMFGYKCNLLTDTEVITYIVDFLNRKQKLTFEELSEIIAAPFWSTIDRMPKEQRELLTYFRNKFSSLLITGPFSILVGFEGGIMALNDRLKLRSMVVGERRDRVYFASEESAIRVIEPKLDKLWSPTGGEPVIVTLDEEDDKEDDK</sequence>
<dbReference type="EMBL" id="LJDB01000087">
    <property type="protein sequence ID" value="ONI38486.1"/>
    <property type="molecule type" value="Genomic_DNA"/>
</dbReference>
<dbReference type="Proteomes" id="UP000188605">
    <property type="component" value="Unassembled WGS sequence"/>
</dbReference>
<organism evidence="1 2">
    <name type="scientific">Candidatus Epulonipiscium fishelsonii</name>
    <dbReference type="NCBI Taxonomy" id="77094"/>
    <lineage>
        <taxon>Bacteria</taxon>
        <taxon>Bacillati</taxon>
        <taxon>Bacillota</taxon>
        <taxon>Clostridia</taxon>
        <taxon>Lachnospirales</taxon>
        <taxon>Lachnospiraceae</taxon>
        <taxon>Candidatus Epulonipiscium</taxon>
    </lineage>
</organism>
<evidence type="ECO:0000313" key="2">
    <source>
        <dbReference type="Proteomes" id="UP000188605"/>
    </source>
</evidence>
<gene>
    <name evidence="1" type="ORF">AN396_10655</name>
</gene>
<protein>
    <submittedName>
        <fullName evidence="1">Uncharacterized protein</fullName>
    </submittedName>
</protein>
<accession>A0ACC8X8V1</accession>